<dbReference type="GeneID" id="115726569"/>
<dbReference type="KEGG" id="rarg:115726569"/>
<proteinExistence type="predicted"/>
<dbReference type="RefSeq" id="XP_030512350.2">
    <property type="nucleotide sequence ID" value="XM_030656490.2"/>
</dbReference>
<dbReference type="InterPro" id="IPR022244">
    <property type="entry name" value="DUF3769"/>
</dbReference>
<dbReference type="Proteomes" id="UP000827889">
    <property type="component" value="Chromosome 9"/>
</dbReference>
<dbReference type="AlphaFoldDB" id="A0A8B8MP40"/>
<dbReference type="GO" id="GO:0070300">
    <property type="term" value="F:phosphatidic acid binding"/>
    <property type="evidence" value="ECO:0007669"/>
    <property type="project" value="InterPro"/>
</dbReference>
<protein>
    <submittedName>
        <fullName evidence="2">Protein TRIGALACTOSYLDIACYLGLYCEROL 4, chloroplastic</fullName>
    </submittedName>
</protein>
<dbReference type="GO" id="GO:0034196">
    <property type="term" value="P:acylglycerol transport"/>
    <property type="evidence" value="ECO:0007669"/>
    <property type="project" value="InterPro"/>
</dbReference>
<dbReference type="InterPro" id="IPR044160">
    <property type="entry name" value="TGD4-like"/>
</dbReference>
<accession>A0A8B8MP40</accession>
<dbReference type="GO" id="GO:1990052">
    <property type="term" value="P:ER to chloroplast lipid transport"/>
    <property type="evidence" value="ECO:0007669"/>
    <property type="project" value="InterPro"/>
</dbReference>
<dbReference type="PANTHER" id="PTHR34954:SF3">
    <property type="entry name" value="EXPRESSED PROTEIN"/>
    <property type="match status" value="1"/>
</dbReference>
<name>A0A8B8MP40_9MYRT</name>
<evidence type="ECO:0000313" key="2">
    <source>
        <dbReference type="RefSeq" id="XP_030512350.2"/>
    </source>
</evidence>
<evidence type="ECO:0000313" key="1">
    <source>
        <dbReference type="Proteomes" id="UP000827889"/>
    </source>
</evidence>
<dbReference type="PANTHER" id="PTHR34954">
    <property type="entry name" value="EXPRESSED PROTEIN"/>
    <property type="match status" value="1"/>
</dbReference>
<reference evidence="2" key="1">
    <citation type="submission" date="2025-08" db="UniProtKB">
        <authorList>
            <consortium name="RefSeq"/>
        </authorList>
    </citation>
    <scope>IDENTIFICATION</scope>
    <source>
        <tissue evidence="2">Leaf</tissue>
    </source>
</reference>
<sequence>MANLRTAMDAAFGDLNVASPQALDGSAKLVPGDPVPLDGAVASRALRFQQLSFLRNGFPLGIIPSYSPTPRKELGSFSLQSLLLRPATDNWWLGVVGRFRPKKLIDSIKAEISNVDEWELSALKDVAKHFLDKSLYSLGVSSQLSLSPSSSLLIGTEQLGEKERRRHKIMLYHRLPNHDITMEAAWPGLFLDHNGRYWDVPESISLDLLSLVSESGLRYRFGIHKNGGQPHGIDATNIEPPSALMPGLCAKAAFSYEKSKDLWRQKETKEDVMVKTEKGLFWRPSYDIRLREPHSAVSAIIGGICTAWFWNPEFCLAGVSREGEIFSVASAKRSPFNADLFGSVCYTFQLGKFRKKYCDLTRIDARLDISSAAAFAQRVFNVLSGSSVSSFRRPSSSPRVNLIFQQQVAGPIVFRVDSKFSLGSLSGRQGPHVEDLIYSLSYSLRLLRSGKVVAWYSPKRKEGMVELRLLEF</sequence>
<gene>
    <name evidence="2" type="primary">LOC115726569</name>
</gene>
<dbReference type="GO" id="GO:0009941">
    <property type="term" value="C:chloroplast envelope"/>
    <property type="evidence" value="ECO:0007669"/>
    <property type="project" value="TreeGrafter"/>
</dbReference>
<dbReference type="Pfam" id="PF12600">
    <property type="entry name" value="DUF3769"/>
    <property type="match status" value="1"/>
</dbReference>
<organism evidence="1 2">
    <name type="scientific">Rhodamnia argentea</name>
    <dbReference type="NCBI Taxonomy" id="178133"/>
    <lineage>
        <taxon>Eukaryota</taxon>
        <taxon>Viridiplantae</taxon>
        <taxon>Streptophyta</taxon>
        <taxon>Embryophyta</taxon>
        <taxon>Tracheophyta</taxon>
        <taxon>Spermatophyta</taxon>
        <taxon>Magnoliopsida</taxon>
        <taxon>eudicotyledons</taxon>
        <taxon>Gunneridae</taxon>
        <taxon>Pentapetalae</taxon>
        <taxon>rosids</taxon>
        <taxon>malvids</taxon>
        <taxon>Myrtales</taxon>
        <taxon>Myrtaceae</taxon>
        <taxon>Myrtoideae</taxon>
        <taxon>Myrteae</taxon>
        <taxon>Australasian group</taxon>
        <taxon>Rhodamnia</taxon>
    </lineage>
</organism>
<keyword evidence="1" id="KW-1185">Reference proteome</keyword>